<keyword evidence="3" id="KW-1003">Cell membrane</keyword>
<evidence type="ECO:0000259" key="11">
    <source>
        <dbReference type="Pfam" id="PF13206"/>
    </source>
</evidence>
<feature type="chain" id="PRO_5003390493" evidence="10">
    <location>
        <begin position="22"/>
        <end position="174"/>
    </location>
</feature>
<protein>
    <submittedName>
        <fullName evidence="12">WGS project CAEQ00000000 data, annotated contig 920</fullName>
    </submittedName>
</protein>
<evidence type="ECO:0000256" key="2">
    <source>
        <dbReference type="ARBA" id="ARBA00004609"/>
    </source>
</evidence>
<name>F9WJJ8_TRYCI</name>
<feature type="non-terminal residue" evidence="12">
    <location>
        <position position="174"/>
    </location>
</feature>
<feature type="domain" description="Trypanosome variant surface glycoprotein B-type N-terminal" evidence="11">
    <location>
        <begin position="20"/>
        <end position="93"/>
    </location>
</feature>
<dbReference type="InterPro" id="IPR025932">
    <property type="entry name" value="Trypano_VSG_B_N_dom"/>
</dbReference>
<evidence type="ECO:0000313" key="12">
    <source>
        <dbReference type="EMBL" id="CCD17503.1"/>
    </source>
</evidence>
<feature type="region of interest" description="Disordered" evidence="9">
    <location>
        <begin position="77"/>
        <end position="96"/>
    </location>
</feature>
<keyword evidence="8" id="KW-0449">Lipoprotein</keyword>
<keyword evidence="5 10" id="KW-0732">Signal</keyword>
<dbReference type="AlphaFoldDB" id="F9WJJ8"/>
<evidence type="ECO:0000313" key="13">
    <source>
        <dbReference type="Proteomes" id="UP000000702"/>
    </source>
</evidence>
<dbReference type="Proteomes" id="UP000000702">
    <property type="component" value="Unassembled WGS sequence"/>
</dbReference>
<evidence type="ECO:0000256" key="4">
    <source>
        <dbReference type="ARBA" id="ARBA00022622"/>
    </source>
</evidence>
<sequence>MAFVVNMVAFLVMAVGSFVSGQVEVAKDDNIEPFSLLCRIYNVAKNPPINNVDLQEADKIVEEIDALNRSLLEEKRLDEKEDAGNNSEAQVKPTVTREPAVAQLSLNQITQRAHKVLEDINKISVTETIETVKAEFNKVIFGDGGNESELCLATVNGVDNRSEVCGKTGDGTKG</sequence>
<evidence type="ECO:0000256" key="7">
    <source>
        <dbReference type="ARBA" id="ARBA00023180"/>
    </source>
</evidence>
<reference evidence="13" key="1">
    <citation type="submission" date="2011-07" db="EMBL/GenBank/DDBJ databases">
        <title>Divergent evolution of antigenic variation in African trypanosomes.</title>
        <authorList>
            <person name="Jackson A.P."/>
            <person name="Berry A."/>
            <person name="Allison H.C."/>
            <person name="Burton P."/>
            <person name="Anderson J."/>
            <person name="Aslett M."/>
            <person name="Brown R."/>
            <person name="Corton N."/>
            <person name="Harris D."/>
            <person name="Hauser H."/>
            <person name="Gamble J."/>
            <person name="Gilderthorp R."/>
            <person name="McQuillan J."/>
            <person name="Quail M.A."/>
            <person name="Sanders M."/>
            <person name="Van Tonder A."/>
            <person name="Ginger M.L."/>
            <person name="Donelson J.E."/>
            <person name="Field M.C."/>
            <person name="Barry J.D."/>
            <person name="Berriman M."/>
            <person name="Hertz-Fowler C."/>
        </authorList>
    </citation>
    <scope>NUCLEOTIDE SEQUENCE [LARGE SCALE GENOMIC DNA]</scope>
    <source>
        <strain evidence="13">IL3000</strain>
    </source>
</reference>
<keyword evidence="13" id="KW-1185">Reference proteome</keyword>
<comment type="caution">
    <text evidence="12">The sequence shown here is derived from an EMBL/GenBank/DDBJ whole genome shotgun (WGS) entry which is preliminary data.</text>
</comment>
<organism evidence="12 13">
    <name type="scientific">Trypanosoma congolense (strain IL3000)</name>
    <dbReference type="NCBI Taxonomy" id="1068625"/>
    <lineage>
        <taxon>Eukaryota</taxon>
        <taxon>Discoba</taxon>
        <taxon>Euglenozoa</taxon>
        <taxon>Kinetoplastea</taxon>
        <taxon>Metakinetoplastina</taxon>
        <taxon>Trypanosomatida</taxon>
        <taxon>Trypanosomatidae</taxon>
        <taxon>Trypanosoma</taxon>
        <taxon>Nannomonas</taxon>
    </lineage>
</organism>
<evidence type="ECO:0000256" key="6">
    <source>
        <dbReference type="ARBA" id="ARBA00023136"/>
    </source>
</evidence>
<evidence type="ECO:0000256" key="1">
    <source>
        <dbReference type="ARBA" id="ARBA00002523"/>
    </source>
</evidence>
<evidence type="ECO:0000256" key="10">
    <source>
        <dbReference type="SAM" id="SignalP"/>
    </source>
</evidence>
<accession>F9WJJ8</accession>
<keyword evidence="6" id="KW-0472">Membrane</keyword>
<keyword evidence="4" id="KW-0336">GPI-anchor</keyword>
<dbReference type="GO" id="GO:0098552">
    <property type="term" value="C:side of membrane"/>
    <property type="evidence" value="ECO:0007669"/>
    <property type="project" value="UniProtKB-KW"/>
</dbReference>
<evidence type="ECO:0000256" key="9">
    <source>
        <dbReference type="SAM" id="MobiDB-lite"/>
    </source>
</evidence>
<evidence type="ECO:0000256" key="5">
    <source>
        <dbReference type="ARBA" id="ARBA00022729"/>
    </source>
</evidence>
<reference evidence="12 13" key="2">
    <citation type="journal article" date="2012" name="Proc. Natl. Acad. Sci. U.S.A.">
        <title>Antigenic diversity is generated by distinct evolutionary mechanisms in African trypanosome species.</title>
        <authorList>
            <person name="Jackson A.P."/>
            <person name="Berry A."/>
            <person name="Aslett M."/>
            <person name="Allison H.C."/>
            <person name="Burton P."/>
            <person name="Vavrova-Anderson J."/>
            <person name="Brown R."/>
            <person name="Browne H."/>
            <person name="Corton N."/>
            <person name="Hauser H."/>
            <person name="Gamble J."/>
            <person name="Gilderthorp R."/>
            <person name="Marcello L."/>
            <person name="McQuillan J."/>
            <person name="Otto T.D."/>
            <person name="Quail M.A."/>
            <person name="Sanders M.J."/>
            <person name="van Tonder A."/>
            <person name="Ginger M.L."/>
            <person name="Field M.C."/>
            <person name="Barry J.D."/>
            <person name="Hertz-Fowler C."/>
            <person name="Berriman M."/>
        </authorList>
    </citation>
    <scope>NUCLEOTIDE SEQUENCE [LARGE SCALE GENOMIC DNA]</scope>
    <source>
        <strain evidence="12 13">IL3000</strain>
    </source>
</reference>
<dbReference type="GO" id="GO:0005886">
    <property type="term" value="C:plasma membrane"/>
    <property type="evidence" value="ECO:0007669"/>
    <property type="project" value="UniProtKB-SubCell"/>
</dbReference>
<evidence type="ECO:0000256" key="3">
    <source>
        <dbReference type="ARBA" id="ARBA00022475"/>
    </source>
</evidence>
<keyword evidence="7" id="KW-0325">Glycoprotein</keyword>
<comment type="function">
    <text evidence="1">VSG forms a coat on the surface of the parasite. The trypanosome evades the immune response of the host by expressing a series of antigenically distinct VSGs from an estimated 1000 VSG genes.</text>
</comment>
<dbReference type="Pfam" id="PF13206">
    <property type="entry name" value="VSG_B"/>
    <property type="match status" value="1"/>
</dbReference>
<gene>
    <name evidence="12" type="ORF">TCIL3000_0_23200</name>
</gene>
<proteinExistence type="predicted"/>
<evidence type="ECO:0000256" key="8">
    <source>
        <dbReference type="ARBA" id="ARBA00023288"/>
    </source>
</evidence>
<comment type="subcellular location">
    <subcellularLocation>
        <location evidence="2">Cell membrane</location>
        <topology evidence="2">Lipid-anchor</topology>
        <topology evidence="2">GPI-anchor</topology>
    </subcellularLocation>
</comment>
<dbReference type="VEuPathDB" id="TriTrypDB:TcIL3000_0_23200"/>
<feature type="signal peptide" evidence="10">
    <location>
        <begin position="1"/>
        <end position="21"/>
    </location>
</feature>
<dbReference type="EMBL" id="CAEQ01002736">
    <property type="protein sequence ID" value="CCD17503.1"/>
    <property type="molecule type" value="Genomic_DNA"/>
</dbReference>